<organism evidence="2 3">
    <name type="scientific">Pseudomonas luteola</name>
    <dbReference type="NCBI Taxonomy" id="47886"/>
    <lineage>
        <taxon>Bacteria</taxon>
        <taxon>Pseudomonadati</taxon>
        <taxon>Pseudomonadota</taxon>
        <taxon>Gammaproteobacteria</taxon>
        <taxon>Pseudomonadales</taxon>
        <taxon>Pseudomonadaceae</taxon>
        <taxon>Pseudomonas</taxon>
    </lineage>
</organism>
<evidence type="ECO:0000313" key="3">
    <source>
        <dbReference type="Proteomes" id="UP000250443"/>
    </source>
</evidence>
<dbReference type="SUPFAM" id="SSF54523">
    <property type="entry name" value="Pili subunits"/>
    <property type="match status" value="1"/>
</dbReference>
<reference evidence="2 3" key="1">
    <citation type="submission" date="2018-06" db="EMBL/GenBank/DDBJ databases">
        <authorList>
            <consortium name="Pathogen Informatics"/>
            <person name="Doyle S."/>
        </authorList>
    </citation>
    <scope>NUCLEOTIDE SEQUENCE [LARGE SCALE GENOMIC DNA]</scope>
    <source>
        <strain evidence="2 3">NCTC11842</strain>
    </source>
</reference>
<dbReference type="PANTHER" id="PTHR30093:SF47">
    <property type="entry name" value="TYPE IV PILUS NON-CORE MINOR PILIN PILE"/>
    <property type="match status" value="1"/>
</dbReference>
<dbReference type="AlphaFoldDB" id="A0A2X2E7D9"/>
<dbReference type="InterPro" id="IPR045584">
    <property type="entry name" value="Pilin-like"/>
</dbReference>
<dbReference type="PROSITE" id="PS00409">
    <property type="entry name" value="PROKAR_NTER_METHYL"/>
    <property type="match status" value="1"/>
</dbReference>
<dbReference type="InterPro" id="IPR031982">
    <property type="entry name" value="PilE-like"/>
</dbReference>
<dbReference type="GO" id="GO:0043683">
    <property type="term" value="P:type IV pilus assembly"/>
    <property type="evidence" value="ECO:0007669"/>
    <property type="project" value="InterPro"/>
</dbReference>
<accession>A0A2X2E7D9</accession>
<sequence>MIKVMSKMRLGKAVPRRTIQRGFTLIEVMVVVAIIGILAAIAYPSYTEHIRKTNRTAAQASLMELVQFMERNYTSTGMYSNSDGTAPALPFTTSPRDGNAVYNLELSSVTKSSFTLQAVPVAGKVMASDRCGTLTITNTGVRGQAATGTSTECWRR</sequence>
<dbReference type="InterPro" id="IPR012902">
    <property type="entry name" value="N_methyl_site"/>
</dbReference>
<dbReference type="EMBL" id="UAUF01000008">
    <property type="protein sequence ID" value="SPZ02700.1"/>
    <property type="molecule type" value="Genomic_DNA"/>
</dbReference>
<dbReference type="Pfam" id="PF16732">
    <property type="entry name" value="ComP_DUS"/>
    <property type="match status" value="1"/>
</dbReference>
<dbReference type="PANTHER" id="PTHR30093">
    <property type="entry name" value="GENERAL SECRETION PATHWAY PROTEIN G"/>
    <property type="match status" value="1"/>
</dbReference>
<keyword evidence="1" id="KW-1133">Transmembrane helix</keyword>
<proteinExistence type="predicted"/>
<protein>
    <submittedName>
        <fullName evidence="2">Type IV pilin</fullName>
    </submittedName>
</protein>
<dbReference type="Proteomes" id="UP000250443">
    <property type="component" value="Unassembled WGS sequence"/>
</dbReference>
<evidence type="ECO:0000256" key="1">
    <source>
        <dbReference type="SAM" id="Phobius"/>
    </source>
</evidence>
<dbReference type="Gene3D" id="3.30.700.10">
    <property type="entry name" value="Glycoprotein, Type 4 Pilin"/>
    <property type="match status" value="1"/>
</dbReference>
<keyword evidence="1" id="KW-0472">Membrane</keyword>
<dbReference type="NCBIfam" id="TIGR02532">
    <property type="entry name" value="IV_pilin_GFxxxE"/>
    <property type="match status" value="1"/>
</dbReference>
<name>A0A2X2E7D9_PSELU</name>
<gene>
    <name evidence="2" type="primary">fimA_1</name>
    <name evidence="2" type="ORF">NCTC11842_00737</name>
</gene>
<dbReference type="Pfam" id="PF07963">
    <property type="entry name" value="N_methyl"/>
    <property type="match status" value="1"/>
</dbReference>
<feature type="transmembrane region" description="Helical" evidence="1">
    <location>
        <begin position="21"/>
        <end position="43"/>
    </location>
</feature>
<keyword evidence="1" id="KW-0812">Transmembrane</keyword>
<evidence type="ECO:0000313" key="2">
    <source>
        <dbReference type="EMBL" id="SPZ02700.1"/>
    </source>
</evidence>